<dbReference type="EMBL" id="BAAAZR010000020">
    <property type="protein sequence ID" value="GAA3826962.1"/>
    <property type="molecule type" value="Genomic_DNA"/>
</dbReference>
<feature type="region of interest" description="Disordered" evidence="1">
    <location>
        <begin position="1"/>
        <end position="24"/>
    </location>
</feature>
<sequence>MPVTPARSTLVPNRSPTSPLETTMKTAEPRIQSAEAIDHLERLAAQLEAHAFQVRLTARTGLYPRLRVINPMAPAVTEDVLAANAADGEWWFWLSWAGRIGHASDIVTAAERIASVLHVIRR</sequence>
<accession>A0ABP7IUW5</accession>
<protein>
    <submittedName>
        <fullName evidence="2">Uncharacterized protein</fullName>
    </submittedName>
</protein>
<evidence type="ECO:0000256" key="1">
    <source>
        <dbReference type="SAM" id="MobiDB-lite"/>
    </source>
</evidence>
<reference evidence="3" key="1">
    <citation type="journal article" date="2019" name="Int. J. Syst. Evol. Microbiol.">
        <title>The Global Catalogue of Microorganisms (GCM) 10K type strain sequencing project: providing services to taxonomists for standard genome sequencing and annotation.</title>
        <authorList>
            <consortium name="The Broad Institute Genomics Platform"/>
            <consortium name="The Broad Institute Genome Sequencing Center for Infectious Disease"/>
            <person name="Wu L."/>
            <person name="Ma J."/>
        </authorList>
    </citation>
    <scope>NUCLEOTIDE SEQUENCE [LARGE SCALE GENOMIC DNA]</scope>
    <source>
        <strain evidence="3">JCM 16908</strain>
    </source>
</reference>
<evidence type="ECO:0000313" key="3">
    <source>
        <dbReference type="Proteomes" id="UP001500888"/>
    </source>
</evidence>
<name>A0ABP7IUW5_9ACTN</name>
<organism evidence="2 3">
    <name type="scientific">Sphaerisporangium flaviroseum</name>
    <dbReference type="NCBI Taxonomy" id="509199"/>
    <lineage>
        <taxon>Bacteria</taxon>
        <taxon>Bacillati</taxon>
        <taxon>Actinomycetota</taxon>
        <taxon>Actinomycetes</taxon>
        <taxon>Streptosporangiales</taxon>
        <taxon>Streptosporangiaceae</taxon>
        <taxon>Sphaerisporangium</taxon>
    </lineage>
</organism>
<comment type="caution">
    <text evidence="2">The sequence shown here is derived from an EMBL/GenBank/DDBJ whole genome shotgun (WGS) entry which is preliminary data.</text>
</comment>
<gene>
    <name evidence="2" type="ORF">GCM10022226_54760</name>
</gene>
<evidence type="ECO:0000313" key="2">
    <source>
        <dbReference type="EMBL" id="GAA3826962.1"/>
    </source>
</evidence>
<proteinExistence type="predicted"/>
<keyword evidence="3" id="KW-1185">Reference proteome</keyword>
<dbReference type="Proteomes" id="UP001500888">
    <property type="component" value="Unassembled WGS sequence"/>
</dbReference>